<dbReference type="Proteomes" id="UP000248039">
    <property type="component" value="Unassembled WGS sequence"/>
</dbReference>
<dbReference type="EMBL" id="PYBW01000040">
    <property type="protein sequence ID" value="PYC80257.1"/>
    <property type="molecule type" value="Genomic_DNA"/>
</dbReference>
<reference evidence="2 3" key="1">
    <citation type="submission" date="2018-03" db="EMBL/GenBank/DDBJ databases">
        <title>Bioinformatic expansion and discovery of thiopeptide antibiotics.</title>
        <authorList>
            <person name="Schwalen C.J."/>
            <person name="Hudson G.A."/>
            <person name="Mitchell D.A."/>
        </authorList>
    </citation>
    <scope>NUCLEOTIDE SEQUENCE [LARGE SCALE GENOMIC DNA]</scope>
    <source>
        <strain evidence="2 3">ATCC 21389</strain>
    </source>
</reference>
<protein>
    <submittedName>
        <fullName evidence="2">Uncharacterized protein</fullName>
    </submittedName>
</protein>
<sequence length="164" mass="17161">MTPYGEEWLSRLTGRSRRKALERAVLLGAAAGWTPSLLLAAGIALMAGQFDGPSPGRAVRAFVDLSAVSMWGAGLGALAGACLGLTFAASARRRTEKSRRRLLVAAVGLAVVAQYVGYAVWYQSVVPLLLGALVLGPAALLARLGSGWAVRPLQRTEPVDLPLP</sequence>
<comment type="caution">
    <text evidence="2">The sequence shown here is derived from an EMBL/GenBank/DDBJ whole genome shotgun (WGS) entry which is preliminary data.</text>
</comment>
<name>A0A2V4P9Y5_9ACTN</name>
<evidence type="ECO:0000313" key="2">
    <source>
        <dbReference type="EMBL" id="PYC80257.1"/>
    </source>
</evidence>
<keyword evidence="1" id="KW-0812">Transmembrane</keyword>
<keyword evidence="1" id="KW-0472">Membrane</keyword>
<feature type="transmembrane region" description="Helical" evidence="1">
    <location>
        <begin position="102"/>
        <end position="122"/>
    </location>
</feature>
<accession>A0A2V4P9Y5</accession>
<evidence type="ECO:0000256" key="1">
    <source>
        <dbReference type="SAM" id="Phobius"/>
    </source>
</evidence>
<evidence type="ECO:0000313" key="3">
    <source>
        <dbReference type="Proteomes" id="UP000248039"/>
    </source>
</evidence>
<proteinExistence type="predicted"/>
<organism evidence="2 3">
    <name type="scientific">Streptomyces tateyamensis</name>
    <dbReference type="NCBI Taxonomy" id="565073"/>
    <lineage>
        <taxon>Bacteria</taxon>
        <taxon>Bacillati</taxon>
        <taxon>Actinomycetota</taxon>
        <taxon>Actinomycetes</taxon>
        <taxon>Kitasatosporales</taxon>
        <taxon>Streptomycetaceae</taxon>
        <taxon>Streptomyces</taxon>
    </lineage>
</organism>
<dbReference type="RefSeq" id="WP_110669125.1">
    <property type="nucleotide sequence ID" value="NZ_PYBW01000040.1"/>
</dbReference>
<feature type="transmembrane region" description="Helical" evidence="1">
    <location>
        <begin position="68"/>
        <end position="90"/>
    </location>
</feature>
<dbReference type="AlphaFoldDB" id="A0A2V4P9Y5"/>
<feature type="transmembrane region" description="Helical" evidence="1">
    <location>
        <begin position="128"/>
        <end position="145"/>
    </location>
</feature>
<gene>
    <name evidence="2" type="ORF">C7C46_13305</name>
</gene>
<keyword evidence="3" id="KW-1185">Reference proteome</keyword>
<keyword evidence="1" id="KW-1133">Transmembrane helix</keyword>
<feature type="transmembrane region" description="Helical" evidence="1">
    <location>
        <begin position="24"/>
        <end position="48"/>
    </location>
</feature>